<dbReference type="EMBL" id="CP011309">
    <property type="protein sequence ID" value="AKF27793.1"/>
    <property type="molecule type" value="Genomic_DNA"/>
</dbReference>
<dbReference type="PATRIC" id="fig|92706.3.peg.2012"/>
<accession>A0A0F6Z5R3</accession>
<dbReference type="Proteomes" id="UP000034037">
    <property type="component" value="Chromosome"/>
</dbReference>
<gene>
    <name evidence="1" type="ORF">YH66_09635</name>
</gene>
<name>A0A0F6Z5R3_9CORY</name>
<dbReference type="HOGENOM" id="CLU_153933_0_0_11"/>
<protein>
    <submittedName>
        <fullName evidence="1">Uncharacterized protein</fullName>
    </submittedName>
</protein>
<dbReference type="RefSeq" id="WP_003861811.1">
    <property type="nucleotide sequence ID" value="NZ_CP011309.1"/>
</dbReference>
<dbReference type="AlphaFoldDB" id="A0A0F6Z5R3"/>
<evidence type="ECO:0000313" key="1">
    <source>
        <dbReference type="EMBL" id="AKF27793.1"/>
    </source>
</evidence>
<proteinExistence type="predicted"/>
<organism evidence="1 2">
    <name type="scientific">[Brevibacterium] flavum</name>
    <dbReference type="NCBI Taxonomy" id="92706"/>
    <lineage>
        <taxon>Bacteria</taxon>
        <taxon>Bacillati</taxon>
        <taxon>Actinomycetota</taxon>
        <taxon>Actinomycetes</taxon>
        <taxon>Mycobacteriales</taxon>
        <taxon>Corynebacteriaceae</taxon>
        <taxon>Corynebacterium</taxon>
    </lineage>
</organism>
<sequence>MNLNRRVETFGSGDQAWLGSRHGVGNARTVTIAATSITAEKFDGFLQAGLPLKAGTAGLYEPLTDPASDTLAGFLLTDQPNTGEDVVAAMLDHGRVLVDRLPDQAPTLTAGVNGLFNLVKGDE</sequence>
<reference evidence="1 2" key="1">
    <citation type="submission" date="2015-04" db="EMBL/GenBank/DDBJ databases">
        <title>Complete Genome Sequence of Brevibacterium flavum ATCC 15168.</title>
        <authorList>
            <person name="Ahn J."/>
            <person name="Park G."/>
            <person name="Jeon W."/>
            <person name="Jang Y."/>
            <person name="Jang M."/>
            <person name="Lee H."/>
            <person name="Lee H."/>
        </authorList>
    </citation>
    <scope>NUCLEOTIDE SEQUENCE [LARGE SCALE GENOMIC DNA]</scope>
    <source>
        <strain evidence="1 2">ATCC 15168</strain>
    </source>
</reference>
<keyword evidence="2" id="KW-1185">Reference proteome</keyword>
<evidence type="ECO:0000313" key="2">
    <source>
        <dbReference type="Proteomes" id="UP000034037"/>
    </source>
</evidence>